<accession>A0A397S9G5</accession>
<evidence type="ECO:0000313" key="2">
    <source>
        <dbReference type="Proteomes" id="UP000265703"/>
    </source>
</evidence>
<gene>
    <name evidence="1" type="ORF">C1645_743422</name>
</gene>
<dbReference type="EMBL" id="QKYT01000613">
    <property type="protein sequence ID" value="RIA82950.1"/>
    <property type="molecule type" value="Genomic_DNA"/>
</dbReference>
<organism evidence="1 2">
    <name type="scientific">Glomus cerebriforme</name>
    <dbReference type="NCBI Taxonomy" id="658196"/>
    <lineage>
        <taxon>Eukaryota</taxon>
        <taxon>Fungi</taxon>
        <taxon>Fungi incertae sedis</taxon>
        <taxon>Mucoromycota</taxon>
        <taxon>Glomeromycotina</taxon>
        <taxon>Glomeromycetes</taxon>
        <taxon>Glomerales</taxon>
        <taxon>Glomeraceae</taxon>
        <taxon>Glomus</taxon>
    </lineage>
</organism>
<dbReference type="AlphaFoldDB" id="A0A397S9G5"/>
<comment type="caution">
    <text evidence="1">The sequence shown here is derived from an EMBL/GenBank/DDBJ whole genome shotgun (WGS) entry which is preliminary data.</text>
</comment>
<proteinExistence type="predicted"/>
<sequence>MQYTRSKTCYTRQKNYPVQRHDQEEHVTHQPIDIANSIAQKRGGKCLSKYVNASTQMLWRCAKGHEWSTTLYRMKNMGRWCTQCAGNLPCGLMEAKEITHSRGDFLKTPEHPRGLELDIYYPQYGFAIEIQGKQHEQHVKHFHKDPEEFEKQLMRDQLKKEICEKNLIVLRYVMNWVSLNKLEY</sequence>
<name>A0A397S9G5_9GLOM</name>
<dbReference type="Proteomes" id="UP000265703">
    <property type="component" value="Unassembled WGS sequence"/>
</dbReference>
<evidence type="ECO:0008006" key="3">
    <source>
        <dbReference type="Google" id="ProtNLM"/>
    </source>
</evidence>
<protein>
    <recommendedName>
        <fullName evidence="3">Zinc-ribbon domain-containing protein</fullName>
    </recommendedName>
</protein>
<keyword evidence="2" id="KW-1185">Reference proteome</keyword>
<dbReference type="Gene3D" id="3.40.960.10">
    <property type="entry name" value="VSR Endonuclease"/>
    <property type="match status" value="1"/>
</dbReference>
<evidence type="ECO:0000313" key="1">
    <source>
        <dbReference type="EMBL" id="RIA82950.1"/>
    </source>
</evidence>
<dbReference type="OrthoDB" id="2419021at2759"/>
<reference evidence="1 2" key="1">
    <citation type="submission" date="2018-06" db="EMBL/GenBank/DDBJ databases">
        <title>Comparative genomics reveals the genomic features of Rhizophagus irregularis, R. cerebriforme, R. diaphanum and Gigaspora rosea, and their symbiotic lifestyle signature.</title>
        <authorList>
            <person name="Morin E."/>
            <person name="San Clemente H."/>
            <person name="Chen E.C.H."/>
            <person name="De La Providencia I."/>
            <person name="Hainaut M."/>
            <person name="Kuo A."/>
            <person name="Kohler A."/>
            <person name="Murat C."/>
            <person name="Tang N."/>
            <person name="Roy S."/>
            <person name="Loubradou J."/>
            <person name="Henrissat B."/>
            <person name="Grigoriev I.V."/>
            <person name="Corradi N."/>
            <person name="Roux C."/>
            <person name="Martin F.M."/>
        </authorList>
    </citation>
    <scope>NUCLEOTIDE SEQUENCE [LARGE SCALE GENOMIC DNA]</scope>
    <source>
        <strain evidence="1 2">DAOM 227022</strain>
    </source>
</reference>